<accession>Q2SQ99</accession>
<proteinExistence type="predicted"/>
<dbReference type="KEGG" id="hch:HCH_00262"/>
<dbReference type="RefSeq" id="WP_011394252.1">
    <property type="nucleotide sequence ID" value="NC_007645.1"/>
</dbReference>
<dbReference type="InterPro" id="IPR002798">
    <property type="entry name" value="SpoIIM-like"/>
</dbReference>
<dbReference type="OrthoDB" id="9792847at2"/>
<name>Q2SQ99_HAHCH</name>
<evidence type="ECO:0000313" key="2">
    <source>
        <dbReference type="Proteomes" id="UP000000238"/>
    </source>
</evidence>
<reference evidence="1 2" key="1">
    <citation type="journal article" date="2005" name="Nucleic Acids Res.">
        <title>Genomic blueprint of Hahella chejuensis, a marine microbe producing an algicidal agent.</title>
        <authorList>
            <person name="Jeong H."/>
            <person name="Yim J.H."/>
            <person name="Lee C."/>
            <person name="Choi S.-H."/>
            <person name="Park Y.K."/>
            <person name="Yoon S.H."/>
            <person name="Hur C.-G."/>
            <person name="Kang H.-Y."/>
            <person name="Kim D."/>
            <person name="Lee H.H."/>
            <person name="Park K.H."/>
            <person name="Park S.-H."/>
            <person name="Park H.-S."/>
            <person name="Lee H.K."/>
            <person name="Oh T.K."/>
            <person name="Kim J.F."/>
        </authorList>
    </citation>
    <scope>NUCLEOTIDE SEQUENCE [LARGE SCALE GENOMIC DNA]</scope>
    <source>
        <strain evidence="1 2">KCTC 2396</strain>
    </source>
</reference>
<organism evidence="1 2">
    <name type="scientific">Hahella chejuensis (strain KCTC 2396)</name>
    <dbReference type="NCBI Taxonomy" id="349521"/>
    <lineage>
        <taxon>Bacteria</taxon>
        <taxon>Pseudomonadati</taxon>
        <taxon>Pseudomonadota</taxon>
        <taxon>Gammaproteobacteria</taxon>
        <taxon>Oceanospirillales</taxon>
        <taxon>Hahellaceae</taxon>
        <taxon>Hahella</taxon>
    </lineage>
</organism>
<protein>
    <submittedName>
        <fullName evidence="1">Uncharacterized membrane protein</fullName>
    </submittedName>
</protein>
<sequence>MKQDVFERQQQHFWSEYAVLLQRLETGDTTGYRNFASSYRRLCQHLSVARHRSYSPHLVTYLNDLMLRGHQMLYRRPSHFWLSFLGFIRYDFPQAVRANQHYVWLASALLYLPFILLIIAIKLQPDLVNLVLDPHDVASYEAMYDPTSERLGRSREASTDVQMFGFYIYNNIGIAFRTFATGILYTLGSLFFLIYNGIHMGAVAGHLTEIGYTEPFWTFVIAHGAFELTAIVFSGAAGIKLGFSLLSPGNLSRMESLKRSAKACTPILFGMVGMLLIAAFIEAFWSSDHTMPATVKYTVGAVMWALVTCYFVFSGRVREPR</sequence>
<dbReference type="Pfam" id="PF01944">
    <property type="entry name" value="SpoIIM"/>
    <property type="match status" value="1"/>
</dbReference>
<dbReference type="AlphaFoldDB" id="Q2SQ99"/>
<dbReference type="EMBL" id="CP000155">
    <property type="protein sequence ID" value="ABC27175.1"/>
    <property type="molecule type" value="Genomic_DNA"/>
</dbReference>
<dbReference type="PANTHER" id="PTHR35337">
    <property type="entry name" value="SLR1478 PROTEIN"/>
    <property type="match status" value="1"/>
</dbReference>
<dbReference type="STRING" id="349521.HCH_00262"/>
<dbReference type="eggNOG" id="COG1300">
    <property type="taxonomic scope" value="Bacteria"/>
</dbReference>
<evidence type="ECO:0000313" key="1">
    <source>
        <dbReference type="EMBL" id="ABC27175.1"/>
    </source>
</evidence>
<keyword evidence="2" id="KW-1185">Reference proteome</keyword>
<dbReference type="Proteomes" id="UP000000238">
    <property type="component" value="Chromosome"/>
</dbReference>
<dbReference type="HOGENOM" id="CLU_069787_1_0_6"/>
<dbReference type="PANTHER" id="PTHR35337:SF1">
    <property type="entry name" value="SLR1478 PROTEIN"/>
    <property type="match status" value="1"/>
</dbReference>
<gene>
    <name evidence="1" type="ordered locus">HCH_00262</name>
</gene>